<feature type="compositionally biased region" description="Basic and acidic residues" evidence="1">
    <location>
        <begin position="32"/>
        <end position="53"/>
    </location>
</feature>
<dbReference type="EMBL" id="CP001338">
    <property type="protein sequence ID" value="ACL16434.1"/>
    <property type="molecule type" value="Genomic_DNA"/>
</dbReference>
<name>B8GH29_METPE</name>
<keyword evidence="3" id="KW-1185">Reference proteome</keyword>
<evidence type="ECO:0000313" key="3">
    <source>
        <dbReference type="Proteomes" id="UP000002457"/>
    </source>
</evidence>
<gene>
    <name evidence="2" type="ordered locus">Mpal_1088</name>
</gene>
<evidence type="ECO:0000313" key="2">
    <source>
        <dbReference type="EMBL" id="ACL16434.1"/>
    </source>
</evidence>
<dbReference type="HOGENOM" id="CLU_3057158_0_0_2"/>
<organism evidence="2 3">
    <name type="scientific">Methanosphaerula palustris (strain ATCC BAA-1556 / DSM 19958 / E1-9c)</name>
    <dbReference type="NCBI Taxonomy" id="521011"/>
    <lineage>
        <taxon>Archaea</taxon>
        <taxon>Methanobacteriati</taxon>
        <taxon>Methanobacteriota</taxon>
        <taxon>Stenosarchaea group</taxon>
        <taxon>Methanomicrobia</taxon>
        <taxon>Methanomicrobiales</taxon>
        <taxon>Methanoregulaceae</taxon>
        <taxon>Methanosphaerula</taxon>
    </lineage>
</organism>
<dbReference type="KEGG" id="mpl:Mpal_1088"/>
<dbReference type="Proteomes" id="UP000002457">
    <property type="component" value="Chromosome"/>
</dbReference>
<accession>B8GH29</accession>
<dbReference type="AlphaFoldDB" id="B8GH29"/>
<protein>
    <submittedName>
        <fullName evidence="2">Uncharacterized protein</fullName>
    </submittedName>
</protein>
<proteinExistence type="predicted"/>
<feature type="region of interest" description="Disordered" evidence="1">
    <location>
        <begin position="1"/>
        <end position="53"/>
    </location>
</feature>
<sequence length="53" mass="6049">MPVLGSCDERVRSTVRQYGPETRAGNTAIRNRPMESRTISKRDREKKTGKVKT</sequence>
<reference evidence="2 3" key="1">
    <citation type="journal article" date="2015" name="Genome Announc.">
        <title>Complete Genome Sequence of Methanosphaerula palustris E1-9CT, a Hydrogenotrophic Methanogen Isolated from a Minerotrophic Fen Peatland.</title>
        <authorList>
            <person name="Cadillo-Quiroz H."/>
            <person name="Browne P."/>
            <person name="Kyrpides N."/>
            <person name="Woyke T."/>
            <person name="Goodwin L."/>
            <person name="Detter C."/>
            <person name="Yavitt J.B."/>
            <person name="Zinder S.H."/>
        </authorList>
    </citation>
    <scope>NUCLEOTIDE SEQUENCE [LARGE SCALE GENOMIC DNA]</scope>
    <source>
        <strain evidence="3">ATCC BAA-1556 / DSM 19958 / E1-9c</strain>
    </source>
</reference>
<evidence type="ECO:0000256" key="1">
    <source>
        <dbReference type="SAM" id="MobiDB-lite"/>
    </source>
</evidence>